<dbReference type="InterPro" id="IPR001173">
    <property type="entry name" value="Glyco_trans_2-like"/>
</dbReference>
<reference evidence="2 3" key="1">
    <citation type="submission" date="2020-08" db="EMBL/GenBank/DDBJ databases">
        <title>Sequencing the genomes of 1000 actinobacteria strains.</title>
        <authorList>
            <person name="Klenk H.-P."/>
        </authorList>
    </citation>
    <scope>NUCLEOTIDE SEQUENCE [LARGE SCALE GENOMIC DNA]</scope>
    <source>
        <strain evidence="2 3">DSM 45859</strain>
    </source>
</reference>
<evidence type="ECO:0000313" key="2">
    <source>
        <dbReference type="EMBL" id="MBB4683753.1"/>
    </source>
</evidence>
<comment type="caution">
    <text evidence="2">The sequence shown here is derived from an EMBL/GenBank/DDBJ whole genome shotgun (WGS) entry which is preliminary data.</text>
</comment>
<evidence type="ECO:0000259" key="1">
    <source>
        <dbReference type="Pfam" id="PF00535"/>
    </source>
</evidence>
<dbReference type="Proteomes" id="UP000581769">
    <property type="component" value="Unassembled WGS sequence"/>
</dbReference>
<dbReference type="RefSeq" id="WP_184778455.1">
    <property type="nucleotide sequence ID" value="NZ_JACHMG010000001.1"/>
</dbReference>
<evidence type="ECO:0000313" key="3">
    <source>
        <dbReference type="Proteomes" id="UP000581769"/>
    </source>
</evidence>
<dbReference type="SUPFAM" id="SSF53448">
    <property type="entry name" value="Nucleotide-diphospho-sugar transferases"/>
    <property type="match status" value="1"/>
</dbReference>
<keyword evidence="3" id="KW-1185">Reference proteome</keyword>
<dbReference type="GO" id="GO:0016740">
    <property type="term" value="F:transferase activity"/>
    <property type="evidence" value="ECO:0007669"/>
    <property type="project" value="UniProtKB-KW"/>
</dbReference>
<name>A0A840IPE6_9PSEU</name>
<organism evidence="2 3">
    <name type="scientific">Amycolatopsis jiangsuensis</name>
    <dbReference type="NCBI Taxonomy" id="1181879"/>
    <lineage>
        <taxon>Bacteria</taxon>
        <taxon>Bacillati</taxon>
        <taxon>Actinomycetota</taxon>
        <taxon>Actinomycetes</taxon>
        <taxon>Pseudonocardiales</taxon>
        <taxon>Pseudonocardiaceae</taxon>
        <taxon>Amycolatopsis</taxon>
    </lineage>
</organism>
<dbReference type="PANTHER" id="PTHR43685:SF2">
    <property type="entry name" value="GLYCOSYLTRANSFERASE 2-LIKE DOMAIN-CONTAINING PROTEIN"/>
    <property type="match status" value="1"/>
</dbReference>
<feature type="domain" description="Glycosyltransferase 2-like" evidence="1">
    <location>
        <begin position="7"/>
        <end position="157"/>
    </location>
</feature>
<dbReference type="Pfam" id="PF00535">
    <property type="entry name" value="Glycos_transf_2"/>
    <property type="match status" value="1"/>
</dbReference>
<dbReference type="EMBL" id="JACHMG010000001">
    <property type="protein sequence ID" value="MBB4683753.1"/>
    <property type="molecule type" value="Genomic_DNA"/>
</dbReference>
<dbReference type="PANTHER" id="PTHR43685">
    <property type="entry name" value="GLYCOSYLTRANSFERASE"/>
    <property type="match status" value="1"/>
</dbReference>
<keyword evidence="2" id="KW-0808">Transferase</keyword>
<dbReference type="AlphaFoldDB" id="A0A840IPE6"/>
<proteinExistence type="predicted"/>
<accession>A0A840IPE6</accession>
<dbReference type="InterPro" id="IPR050834">
    <property type="entry name" value="Glycosyltransf_2"/>
</dbReference>
<protein>
    <submittedName>
        <fullName evidence="2">Glycosyltransferase involved in cell wall biosynthesis</fullName>
    </submittedName>
</protein>
<dbReference type="Gene3D" id="3.90.550.10">
    <property type="entry name" value="Spore Coat Polysaccharide Biosynthesis Protein SpsA, Chain A"/>
    <property type="match status" value="1"/>
</dbReference>
<dbReference type="CDD" id="cd00761">
    <property type="entry name" value="Glyco_tranf_GTA_type"/>
    <property type="match status" value="1"/>
</dbReference>
<sequence>MPSRIDVVCPTYNRAELLKAAVLGVLEQRVRDWRLIIVSDGSTDDTEEVVRSFDDARISFVAAPHSGHPGGPRNRALELATAPYVAYLDDDDRWRPNHLEVLLGLLERGARWAGTGNVHVAGDGRELNNPSLFGTVWHPDLQLMLPMYEPSRIGHVRGIAEAAGGWATERIAMEDWDLWLRLAEAGERLTVTGEITVVTRFDPKSRQRTAEEGFADLVLGTVPSEEAAERVLAEARSAPVRADLRRFFHEDMRKWLLDMYSSGSMSLPAGRTDRDLVRAWDEMDAKIPVTAELPLTSALTFRPGADGYAVVIPVPCLGGTHADRVRTLLSTVDRRRLDRLRDLVFSGKDEAASGR</sequence>
<gene>
    <name evidence="2" type="ORF">BJY18_001238</name>
</gene>
<dbReference type="InterPro" id="IPR029044">
    <property type="entry name" value="Nucleotide-diphossugar_trans"/>
</dbReference>